<reference evidence="4" key="1">
    <citation type="submission" date="2018-09" db="EMBL/GenBank/DDBJ databases">
        <title>Paracoccus onubensis nov. sp. a moderate halophilic bacterium isolated from Gruta de las Maravillas (Aracena, Spain).</title>
        <authorList>
            <person name="Jurado V."/>
            <person name="Gutierrez-Patricio S."/>
            <person name="Gonzalez-Pimentel J.L."/>
            <person name="Miller A.Z."/>
            <person name="Laiz L."/>
            <person name="Saiz-Jimenez C."/>
        </authorList>
    </citation>
    <scope>NUCLEOTIDE SEQUENCE [LARGE SCALE GENOMIC DNA]</scope>
    <source>
        <strain evidence="4">DSM 26381</strain>
    </source>
</reference>
<dbReference type="Gene3D" id="3.40.190.10">
    <property type="entry name" value="Periplasmic binding protein-like II"/>
    <property type="match status" value="1"/>
</dbReference>
<dbReference type="EMBL" id="QZEW01000067">
    <property type="protein sequence ID" value="RJL09341.1"/>
    <property type="molecule type" value="Genomic_DNA"/>
</dbReference>
<evidence type="ECO:0000256" key="1">
    <source>
        <dbReference type="ARBA" id="ARBA00006987"/>
    </source>
</evidence>
<organism evidence="3 4">
    <name type="scientific">Paracoccus siganidrum</name>
    <dbReference type="NCBI Taxonomy" id="1276757"/>
    <lineage>
        <taxon>Bacteria</taxon>
        <taxon>Pseudomonadati</taxon>
        <taxon>Pseudomonadota</taxon>
        <taxon>Alphaproteobacteria</taxon>
        <taxon>Rhodobacterales</taxon>
        <taxon>Paracoccaceae</taxon>
        <taxon>Paracoccus</taxon>
    </lineage>
</organism>
<sequence>MRMEIRGRRIAHCVSIGVAAVLLGGAAGAQPDLSGQTVEWFIPFSETGGSDTWARFNAPYLQRHLPGNPQILIVNEPGGGSTRGANQFAQRRQTDGLAILGTSGSTQFPYLLGDLRVRYDYDDWAPVMIAPTGGAVYVSPELGIRDWRDVAALRDRTLIFASQGPTSLDLVPMLAFKLLGFDVRYVFGYTGRGDGLVAMQRDEVNIDYQTTPSYLRNVAPMVAAGEAVPVMSWGVLDAEGRVQRDPTFPDLPTVEEVHQLIHGAPPQGPLYDAYHVFSTAGFAAQKMVVVPKDTPEEIQQMWRETWQRVFDDPEYQAERQQVLGAYEQVTGEAARKLYEAGTNIAPEVLAHVLQMLADDYSVRLQDPDR</sequence>
<keyword evidence="4" id="KW-1185">Reference proteome</keyword>
<evidence type="ECO:0000256" key="2">
    <source>
        <dbReference type="SAM" id="SignalP"/>
    </source>
</evidence>
<comment type="similarity">
    <text evidence="1">Belongs to the UPF0065 (bug) family.</text>
</comment>
<comment type="caution">
    <text evidence="3">The sequence shown here is derived from an EMBL/GenBank/DDBJ whole genome shotgun (WGS) entry which is preliminary data.</text>
</comment>
<dbReference type="Gene3D" id="3.40.190.150">
    <property type="entry name" value="Bordetella uptake gene, domain 1"/>
    <property type="match status" value="1"/>
</dbReference>
<keyword evidence="2" id="KW-0732">Signal</keyword>
<protein>
    <submittedName>
        <fullName evidence="3">Tricarboxylate transporter</fullName>
    </submittedName>
</protein>
<feature type="signal peptide" evidence="2">
    <location>
        <begin position="1"/>
        <end position="29"/>
    </location>
</feature>
<feature type="chain" id="PRO_5019161611" evidence="2">
    <location>
        <begin position="30"/>
        <end position="369"/>
    </location>
</feature>
<dbReference type="OrthoDB" id="9780943at2"/>
<dbReference type="PANTHER" id="PTHR42928">
    <property type="entry name" value="TRICARBOXYLATE-BINDING PROTEIN"/>
    <property type="match status" value="1"/>
</dbReference>
<gene>
    <name evidence="3" type="ORF">D3P05_15125</name>
</gene>
<dbReference type="InterPro" id="IPR042100">
    <property type="entry name" value="Bug_dom1"/>
</dbReference>
<dbReference type="Proteomes" id="UP000283587">
    <property type="component" value="Unassembled WGS sequence"/>
</dbReference>
<name>A0A419A4E7_9RHOB</name>
<dbReference type="PANTHER" id="PTHR42928:SF5">
    <property type="entry name" value="BLR1237 PROTEIN"/>
    <property type="match status" value="1"/>
</dbReference>
<evidence type="ECO:0000313" key="4">
    <source>
        <dbReference type="Proteomes" id="UP000283587"/>
    </source>
</evidence>
<proteinExistence type="inferred from homology"/>
<dbReference type="RefSeq" id="WP_119899096.1">
    <property type="nucleotide sequence ID" value="NZ_QNRC01000003.1"/>
</dbReference>
<dbReference type="InterPro" id="IPR005064">
    <property type="entry name" value="BUG"/>
</dbReference>
<dbReference type="AlphaFoldDB" id="A0A419A4E7"/>
<evidence type="ECO:0000313" key="3">
    <source>
        <dbReference type="EMBL" id="RJL09341.1"/>
    </source>
</evidence>
<accession>A0A419A4E7</accession>